<evidence type="ECO:0000313" key="5">
    <source>
        <dbReference type="Proteomes" id="UP000030012"/>
    </source>
</evidence>
<dbReference type="GO" id="GO:0016746">
    <property type="term" value="F:acyltransferase activity"/>
    <property type="evidence" value="ECO:0007669"/>
    <property type="project" value="UniProtKB-KW"/>
</dbReference>
<dbReference type="InterPro" id="IPR054485">
    <property type="entry name" value="FlK-like_dom"/>
</dbReference>
<dbReference type="InterPro" id="IPR025540">
    <property type="entry name" value="FlK"/>
</dbReference>
<feature type="binding site" evidence="2">
    <location>
        <position position="63"/>
    </location>
    <ligand>
        <name>CoA</name>
        <dbReference type="ChEBI" id="CHEBI:57287"/>
    </ligand>
</feature>
<protein>
    <submittedName>
        <fullName evidence="4">Dihydrolipoamide acyltransferase</fullName>
    </submittedName>
</protein>
<feature type="domain" description="Fluoroacetyl-CoA-specific thioesterase-like" evidence="3">
    <location>
        <begin position="17"/>
        <end position="120"/>
    </location>
</feature>
<keyword evidence="4" id="KW-0012">Acyltransferase</keyword>
<dbReference type="PANTHER" id="PTHR36934:SF1">
    <property type="entry name" value="THIOESTERASE DOMAIN-CONTAINING PROTEIN"/>
    <property type="match status" value="1"/>
</dbReference>
<evidence type="ECO:0000256" key="2">
    <source>
        <dbReference type="PIRSR" id="PIRSR014972-2"/>
    </source>
</evidence>
<dbReference type="Pfam" id="PF22636">
    <property type="entry name" value="FlK"/>
    <property type="match status" value="1"/>
</dbReference>
<dbReference type="RefSeq" id="WP_003366256.1">
    <property type="nucleotide sequence ID" value="NZ_JENJ01000014.1"/>
</dbReference>
<dbReference type="SUPFAM" id="SSF54637">
    <property type="entry name" value="Thioesterase/thiol ester dehydrase-isomerase"/>
    <property type="match status" value="1"/>
</dbReference>
<evidence type="ECO:0000256" key="1">
    <source>
        <dbReference type="PIRSR" id="PIRSR014972-1"/>
    </source>
</evidence>
<accession>A0A0A0I9X8</accession>
<dbReference type="Proteomes" id="UP000030012">
    <property type="component" value="Unassembled WGS sequence"/>
</dbReference>
<comment type="caution">
    <text evidence="4">The sequence shown here is derived from an EMBL/GenBank/DDBJ whole genome shotgun (WGS) entry which is preliminary data.</text>
</comment>
<gene>
    <name evidence="4" type="ORF">Z968_04445</name>
</gene>
<sequence>MEFNVHEGTKGIMEMVVEDKHSAKKVGSGLVDVFATPSMIALMENTSQASVKDSLPEGYATVGIDISVKHMKATPIGMKVRCETILKKVDRKKLVFEVEAYDEDGKIGEGTHTRYIVNSEEFVKNVQK</sequence>
<reference evidence="4 5" key="1">
    <citation type="submission" date="2014-01" db="EMBL/GenBank/DDBJ databases">
        <title>Plasmidome dynamics in the species complex Clostridium novyi sensu lato converts strains of independent lineages into distinctly different pathogens.</title>
        <authorList>
            <person name="Skarin H."/>
            <person name="Segerman B."/>
        </authorList>
    </citation>
    <scope>NUCLEOTIDE SEQUENCE [LARGE SCALE GENOMIC DNA]</scope>
    <source>
        <strain evidence="4 5">4552</strain>
    </source>
</reference>
<feature type="binding site" evidence="2">
    <location>
        <position position="63"/>
    </location>
    <ligand>
        <name>substrate</name>
    </ligand>
</feature>
<evidence type="ECO:0000259" key="3">
    <source>
        <dbReference type="Pfam" id="PF22636"/>
    </source>
</evidence>
<dbReference type="PANTHER" id="PTHR36934">
    <property type="entry name" value="BLR0278 PROTEIN"/>
    <property type="match status" value="1"/>
</dbReference>
<dbReference type="PIRSF" id="PIRSF014972">
    <property type="entry name" value="FlK"/>
    <property type="match status" value="1"/>
</dbReference>
<organism evidence="4 5">
    <name type="scientific">Clostridium novyi A str. 4552</name>
    <dbReference type="NCBI Taxonomy" id="1444289"/>
    <lineage>
        <taxon>Bacteria</taxon>
        <taxon>Bacillati</taxon>
        <taxon>Bacillota</taxon>
        <taxon>Clostridia</taxon>
        <taxon>Eubacteriales</taxon>
        <taxon>Clostridiaceae</taxon>
        <taxon>Clostridium</taxon>
    </lineage>
</organism>
<name>A0A0A0I9X8_CLONO</name>
<dbReference type="OrthoDB" id="6902891at2"/>
<dbReference type="Gene3D" id="3.10.129.10">
    <property type="entry name" value="Hotdog Thioesterase"/>
    <property type="match status" value="1"/>
</dbReference>
<dbReference type="InterPro" id="IPR029069">
    <property type="entry name" value="HotDog_dom_sf"/>
</dbReference>
<dbReference type="AlphaFoldDB" id="A0A0A0I9X8"/>
<dbReference type="EMBL" id="JENJ01000014">
    <property type="protein sequence ID" value="KGM97126.1"/>
    <property type="molecule type" value="Genomic_DNA"/>
</dbReference>
<feature type="active site" evidence="1">
    <location>
        <position position="44"/>
    </location>
</feature>
<feature type="binding site" evidence="2">
    <location>
        <position position="114"/>
    </location>
    <ligand>
        <name>substrate</name>
    </ligand>
</feature>
<proteinExistence type="predicted"/>
<dbReference type="CDD" id="cd03443">
    <property type="entry name" value="PaaI_thioesterase"/>
    <property type="match status" value="1"/>
</dbReference>
<feature type="active site" evidence="1">
    <location>
        <position position="70"/>
    </location>
</feature>
<evidence type="ECO:0000313" key="4">
    <source>
        <dbReference type="EMBL" id="KGM97126.1"/>
    </source>
</evidence>
<feature type="active site" evidence="1">
    <location>
        <position position="36"/>
    </location>
</feature>
<keyword evidence="4" id="KW-0808">Transferase</keyword>